<feature type="compositionally biased region" description="Basic and acidic residues" evidence="19">
    <location>
        <begin position="48"/>
        <end position="74"/>
    </location>
</feature>
<dbReference type="NCBIfam" id="TIGR01494">
    <property type="entry name" value="ATPase_P-type"/>
    <property type="match status" value="1"/>
</dbReference>
<feature type="compositionally biased region" description="Basic and acidic residues" evidence="19">
    <location>
        <begin position="7"/>
        <end position="40"/>
    </location>
</feature>
<feature type="transmembrane region" description="Helical" evidence="18">
    <location>
        <begin position="86"/>
        <end position="106"/>
    </location>
</feature>
<dbReference type="GO" id="GO:0140581">
    <property type="term" value="F:P-type monovalent copper transporter activity"/>
    <property type="evidence" value="ECO:0007669"/>
    <property type="project" value="UniProtKB-EC"/>
</dbReference>
<evidence type="ECO:0000256" key="12">
    <source>
        <dbReference type="ARBA" id="ARBA00022967"/>
    </source>
</evidence>
<dbReference type="NCBIfam" id="TIGR01511">
    <property type="entry name" value="ATPase-IB1_Cu"/>
    <property type="match status" value="1"/>
</dbReference>
<feature type="transmembrane region" description="Helical" evidence="18">
    <location>
        <begin position="177"/>
        <end position="194"/>
    </location>
</feature>
<sequence>MTMNDNENDRTYTKEKHQHEHHDHSSEHEDHSQHAHQEHDHRHHDHNHHHDPSGDHHDDDHHEQHDHGSHGHHDHGDMVSDFRRRFYISLAVTIPILILSPMIQSFIGVDWRFPFDQYLLFTLATFVFFYGGWPFITGGISELKEKNPGMMTLIGLAILVAYGYSTLTVFGWEGSDFFWELATLIDIMLLGHWLEMRSVMGASNALEELVKLMPNEAHKLDDDDNVTDVPTSELKQVDNVLVKPGEKIPVDGTIYEGSSAIDESMLTGESVPVEKADGDEVIGGSVNKEGSIKVTVKKTGDDSYLSQVITLVREAQDSKSKTQDLTNRAAKWLFYIALASGFITLVVWLLLGYQFDVALERMVTVMVITCPHALGLAAPLVIAVSTSISAKRGLLIRNRANFEGARKLDAVVFDKTGTLTKGEFGVSDIVPNEGYREDDVLLWAASLEQNSEHPIASGIVSSANERNLDLKKIDAFESITGKGIEGTIEGKKVNVVSPGYVDSHNLEYDKTRFKQLSEEGKTVVFVLVNDELTGMIALADMVRETAKEAVASLKEKGIEPIMLTGDNQKVADWVASKLGIKQVFAEVLPDDKANQITKIQQKGLKVAMTGDGVNDAPALATADLGIAIGAGTDVAMESADVVLVKSNPKDVESLVDLSGKTYRKMVQNLWWAAGYNIVAIPLAAGVLAPIGIVLSPAVGAVLMSLSTIVVAINAKLLKA</sequence>
<dbReference type="GO" id="GO:0005507">
    <property type="term" value="F:copper ion binding"/>
    <property type="evidence" value="ECO:0007669"/>
    <property type="project" value="TreeGrafter"/>
</dbReference>
<keyword evidence="22" id="KW-1185">Reference proteome</keyword>
<dbReference type="GO" id="GO:0043682">
    <property type="term" value="F:P-type divalent copper transporter activity"/>
    <property type="evidence" value="ECO:0007669"/>
    <property type="project" value="TreeGrafter"/>
</dbReference>
<dbReference type="SFLD" id="SFLDS00003">
    <property type="entry name" value="Haloacid_Dehalogenase"/>
    <property type="match status" value="1"/>
</dbReference>
<dbReference type="GO" id="GO:0005524">
    <property type="term" value="F:ATP binding"/>
    <property type="evidence" value="ECO:0007669"/>
    <property type="project" value="UniProtKB-UniRule"/>
</dbReference>
<evidence type="ECO:0000259" key="20">
    <source>
        <dbReference type="Pfam" id="PF00122"/>
    </source>
</evidence>
<evidence type="ECO:0000256" key="19">
    <source>
        <dbReference type="SAM" id="MobiDB-lite"/>
    </source>
</evidence>
<dbReference type="Gene3D" id="3.40.1110.10">
    <property type="entry name" value="Calcium-transporting ATPase, cytoplasmic domain N"/>
    <property type="match status" value="1"/>
</dbReference>
<dbReference type="InterPro" id="IPR044492">
    <property type="entry name" value="P_typ_ATPase_HD_dom"/>
</dbReference>
<evidence type="ECO:0000256" key="18">
    <source>
        <dbReference type="RuleBase" id="RU362081"/>
    </source>
</evidence>
<keyword evidence="5 18" id="KW-1003">Cell membrane</keyword>
<dbReference type="GO" id="GO:0016887">
    <property type="term" value="F:ATP hydrolysis activity"/>
    <property type="evidence" value="ECO:0007669"/>
    <property type="project" value="InterPro"/>
</dbReference>
<dbReference type="InterPro" id="IPR023299">
    <property type="entry name" value="ATPase_P-typ_cyto_dom_N"/>
</dbReference>
<keyword evidence="14" id="KW-0186">Copper</keyword>
<evidence type="ECO:0000256" key="7">
    <source>
        <dbReference type="ARBA" id="ARBA00022692"/>
    </source>
</evidence>
<feature type="transmembrane region" description="Helical" evidence="18">
    <location>
        <begin position="363"/>
        <end position="390"/>
    </location>
</feature>
<dbReference type="NCBIfam" id="TIGR01512">
    <property type="entry name" value="ATPase-IB2_Cd"/>
    <property type="match status" value="1"/>
</dbReference>
<keyword evidence="16 18" id="KW-0472">Membrane</keyword>
<feature type="transmembrane region" description="Helical" evidence="18">
    <location>
        <begin position="118"/>
        <end position="136"/>
    </location>
</feature>
<dbReference type="CDD" id="cd07552">
    <property type="entry name" value="P-type_ATPase_Cu-like"/>
    <property type="match status" value="1"/>
</dbReference>
<dbReference type="Gene3D" id="2.70.150.10">
    <property type="entry name" value="Calcium-transporting ATPase, cytoplasmic transduction domain A"/>
    <property type="match status" value="1"/>
</dbReference>
<dbReference type="NCBIfam" id="TIGR01525">
    <property type="entry name" value="ATPase-IB_hvy"/>
    <property type="match status" value="1"/>
</dbReference>
<feature type="transmembrane region" description="Helical" evidence="18">
    <location>
        <begin position="669"/>
        <end position="692"/>
    </location>
</feature>
<dbReference type="AlphaFoldDB" id="A0A1I1SET6"/>
<dbReference type="GO" id="GO:0055070">
    <property type="term" value="P:copper ion homeostasis"/>
    <property type="evidence" value="ECO:0007669"/>
    <property type="project" value="TreeGrafter"/>
</dbReference>
<dbReference type="SUPFAM" id="SSF81653">
    <property type="entry name" value="Calcium ATPase, transduction domain A"/>
    <property type="match status" value="1"/>
</dbReference>
<dbReference type="SFLD" id="SFLDF00027">
    <property type="entry name" value="p-type_atpase"/>
    <property type="match status" value="1"/>
</dbReference>
<dbReference type="InterPro" id="IPR001757">
    <property type="entry name" value="P_typ_ATPase"/>
</dbReference>
<evidence type="ECO:0000256" key="2">
    <source>
        <dbReference type="ARBA" id="ARBA00006024"/>
    </source>
</evidence>
<dbReference type="InterPro" id="IPR059000">
    <property type="entry name" value="ATPase_P-type_domA"/>
</dbReference>
<dbReference type="InterPro" id="IPR018303">
    <property type="entry name" value="ATPase_P-typ_P_site"/>
</dbReference>
<dbReference type="SFLD" id="SFLDG00002">
    <property type="entry name" value="C1.7:_P-type_atpase_like"/>
    <property type="match status" value="1"/>
</dbReference>
<dbReference type="InterPro" id="IPR023298">
    <property type="entry name" value="ATPase_P-typ_TM_dom_sf"/>
</dbReference>
<dbReference type="SUPFAM" id="SSF81665">
    <property type="entry name" value="Calcium ATPase, transmembrane domain M"/>
    <property type="match status" value="1"/>
</dbReference>
<evidence type="ECO:0000256" key="16">
    <source>
        <dbReference type="ARBA" id="ARBA00023136"/>
    </source>
</evidence>
<evidence type="ECO:0000256" key="15">
    <source>
        <dbReference type="ARBA" id="ARBA00023065"/>
    </source>
</evidence>
<evidence type="ECO:0000256" key="10">
    <source>
        <dbReference type="ARBA" id="ARBA00022796"/>
    </source>
</evidence>
<evidence type="ECO:0000313" key="21">
    <source>
        <dbReference type="EMBL" id="SFD45005.1"/>
    </source>
</evidence>
<accession>A0A1I1SET6</accession>
<evidence type="ECO:0000256" key="8">
    <source>
        <dbReference type="ARBA" id="ARBA00022723"/>
    </source>
</evidence>
<dbReference type="Pfam" id="PF00702">
    <property type="entry name" value="Hydrolase"/>
    <property type="match status" value="1"/>
</dbReference>
<evidence type="ECO:0000256" key="1">
    <source>
        <dbReference type="ARBA" id="ARBA00004651"/>
    </source>
</evidence>
<dbReference type="Proteomes" id="UP000199474">
    <property type="component" value="Unassembled WGS sequence"/>
</dbReference>
<keyword evidence="4" id="KW-0813">Transport</keyword>
<keyword evidence="6" id="KW-0597">Phosphoprotein</keyword>
<organism evidence="21 22">
    <name type="scientific">Lentibacillus persicus</name>
    <dbReference type="NCBI Taxonomy" id="640948"/>
    <lineage>
        <taxon>Bacteria</taxon>
        <taxon>Bacillati</taxon>
        <taxon>Bacillota</taxon>
        <taxon>Bacilli</taxon>
        <taxon>Bacillales</taxon>
        <taxon>Bacillaceae</taxon>
        <taxon>Lentibacillus</taxon>
    </lineage>
</organism>
<keyword evidence="7 18" id="KW-0812">Transmembrane</keyword>
<comment type="catalytic activity">
    <reaction evidence="17">
        <text>Cu(+)(in) + ATP + H2O = Cu(+)(out) + ADP + phosphate + H(+)</text>
        <dbReference type="Rhea" id="RHEA:25792"/>
        <dbReference type="ChEBI" id="CHEBI:15377"/>
        <dbReference type="ChEBI" id="CHEBI:15378"/>
        <dbReference type="ChEBI" id="CHEBI:30616"/>
        <dbReference type="ChEBI" id="CHEBI:43474"/>
        <dbReference type="ChEBI" id="CHEBI:49552"/>
        <dbReference type="ChEBI" id="CHEBI:456216"/>
        <dbReference type="EC" id="7.2.2.8"/>
    </reaction>
</comment>
<evidence type="ECO:0000313" key="22">
    <source>
        <dbReference type="Proteomes" id="UP000199474"/>
    </source>
</evidence>
<dbReference type="SUPFAM" id="SSF56784">
    <property type="entry name" value="HAD-like"/>
    <property type="match status" value="1"/>
</dbReference>
<dbReference type="InterPro" id="IPR036412">
    <property type="entry name" value="HAD-like_sf"/>
</dbReference>
<evidence type="ECO:0000256" key="14">
    <source>
        <dbReference type="ARBA" id="ARBA00023008"/>
    </source>
</evidence>
<proteinExistence type="inferred from homology"/>
<dbReference type="EC" id="7.2.2.8" evidence="3"/>
<gene>
    <name evidence="21" type="ORF">SAMN05216238_101394</name>
</gene>
<evidence type="ECO:0000256" key="13">
    <source>
        <dbReference type="ARBA" id="ARBA00022989"/>
    </source>
</evidence>
<dbReference type="PRINTS" id="PR00943">
    <property type="entry name" value="CUATPASE"/>
</dbReference>
<dbReference type="InterPro" id="IPR023214">
    <property type="entry name" value="HAD_sf"/>
</dbReference>
<keyword evidence="9 18" id="KW-0547">Nucleotide-binding</keyword>
<evidence type="ECO:0000256" key="6">
    <source>
        <dbReference type="ARBA" id="ARBA00022553"/>
    </source>
</evidence>
<keyword evidence="11 18" id="KW-0067">ATP-binding</keyword>
<keyword evidence="8 18" id="KW-0479">Metal-binding</keyword>
<dbReference type="InterPro" id="IPR027256">
    <property type="entry name" value="P-typ_ATPase_IB"/>
</dbReference>
<name>A0A1I1SET6_9BACI</name>
<feature type="transmembrane region" description="Helical" evidence="18">
    <location>
        <begin position="332"/>
        <end position="351"/>
    </location>
</feature>
<evidence type="ECO:0000256" key="17">
    <source>
        <dbReference type="ARBA" id="ARBA00049289"/>
    </source>
</evidence>
<evidence type="ECO:0000256" key="11">
    <source>
        <dbReference type="ARBA" id="ARBA00022840"/>
    </source>
</evidence>
<dbReference type="PANTHER" id="PTHR43520">
    <property type="entry name" value="ATP7, ISOFORM B"/>
    <property type="match status" value="1"/>
</dbReference>
<dbReference type="Pfam" id="PF00122">
    <property type="entry name" value="E1-E2_ATPase"/>
    <property type="match status" value="1"/>
</dbReference>
<keyword evidence="13 18" id="KW-1133">Transmembrane helix</keyword>
<evidence type="ECO:0000256" key="5">
    <source>
        <dbReference type="ARBA" id="ARBA00022475"/>
    </source>
</evidence>
<keyword evidence="10" id="KW-0187">Copper transport</keyword>
<comment type="similarity">
    <text evidence="2 18">Belongs to the cation transport ATPase (P-type) (TC 3.A.3) family. Type IB subfamily.</text>
</comment>
<dbReference type="GO" id="GO:0005886">
    <property type="term" value="C:plasma membrane"/>
    <property type="evidence" value="ECO:0007669"/>
    <property type="project" value="UniProtKB-SubCell"/>
</dbReference>
<dbReference type="STRING" id="640948.SAMN05216238_101394"/>
<dbReference type="PROSITE" id="PS00154">
    <property type="entry name" value="ATPASE_E1_E2"/>
    <property type="match status" value="1"/>
</dbReference>
<dbReference type="PANTHER" id="PTHR43520:SF8">
    <property type="entry name" value="P-TYPE CU(+) TRANSPORTER"/>
    <property type="match status" value="1"/>
</dbReference>
<evidence type="ECO:0000256" key="3">
    <source>
        <dbReference type="ARBA" id="ARBA00012517"/>
    </source>
</evidence>
<comment type="subcellular location">
    <subcellularLocation>
        <location evidence="1">Cell membrane</location>
        <topology evidence="1">Multi-pass membrane protein</topology>
    </subcellularLocation>
</comment>
<reference evidence="22" key="1">
    <citation type="submission" date="2016-10" db="EMBL/GenBank/DDBJ databases">
        <authorList>
            <person name="Varghese N."/>
            <person name="Submissions S."/>
        </authorList>
    </citation>
    <scope>NUCLEOTIDE SEQUENCE [LARGE SCALE GENOMIC DNA]</scope>
    <source>
        <strain evidence="22">DSM 22530</strain>
    </source>
</reference>
<evidence type="ECO:0000256" key="9">
    <source>
        <dbReference type="ARBA" id="ARBA00022741"/>
    </source>
</evidence>
<keyword evidence="12" id="KW-1278">Translocase</keyword>
<feature type="domain" description="P-type ATPase A" evidence="20">
    <location>
        <begin position="212"/>
        <end position="312"/>
    </location>
</feature>
<protein>
    <recommendedName>
        <fullName evidence="3">P-type Cu(+) transporter</fullName>
        <ecNumber evidence="3">7.2.2.8</ecNumber>
    </recommendedName>
</protein>
<keyword evidence="15" id="KW-0406">Ion transport</keyword>
<dbReference type="Gene3D" id="3.40.50.1000">
    <property type="entry name" value="HAD superfamily/HAD-like"/>
    <property type="match status" value="1"/>
</dbReference>
<feature type="region of interest" description="Disordered" evidence="19">
    <location>
        <begin position="1"/>
        <end position="74"/>
    </location>
</feature>
<evidence type="ECO:0000256" key="4">
    <source>
        <dbReference type="ARBA" id="ARBA00022448"/>
    </source>
</evidence>
<dbReference type="PRINTS" id="PR00119">
    <property type="entry name" value="CATATPASE"/>
</dbReference>
<dbReference type="FunFam" id="2.70.150.10:FF:000020">
    <property type="entry name" value="Copper-exporting P-type ATPase A"/>
    <property type="match status" value="1"/>
</dbReference>
<feature type="transmembrane region" description="Helical" evidence="18">
    <location>
        <begin position="698"/>
        <end position="717"/>
    </location>
</feature>
<dbReference type="InterPro" id="IPR008250">
    <property type="entry name" value="ATPase_P-typ_transduc_dom_A_sf"/>
</dbReference>
<dbReference type="EMBL" id="FOMR01000001">
    <property type="protein sequence ID" value="SFD45005.1"/>
    <property type="molecule type" value="Genomic_DNA"/>
</dbReference>
<feature type="transmembrane region" description="Helical" evidence="18">
    <location>
        <begin position="148"/>
        <end position="165"/>
    </location>
</feature>